<feature type="transmembrane region" description="Helical" evidence="1">
    <location>
        <begin position="12"/>
        <end position="34"/>
    </location>
</feature>
<gene>
    <name evidence="3" type="ORF">G7Y85_17805</name>
</gene>
<reference evidence="3 4" key="1">
    <citation type="journal article" date="2014" name="Int. J. Syst. Evol. Microbiol.">
        <title>Solimonas terrae sp. nov., isolated from soil.</title>
        <authorList>
            <person name="Kim S.J."/>
            <person name="Moon J.Y."/>
            <person name="Weon H.Y."/>
            <person name="Ahn J.H."/>
            <person name="Chen W.M."/>
            <person name="Kwon S.W."/>
        </authorList>
    </citation>
    <scope>NUCLEOTIDE SEQUENCE [LARGE SCALE GENOMIC DNA]</scope>
    <source>
        <strain evidence="3 4">KIS83-12</strain>
    </source>
</reference>
<dbReference type="EMBL" id="JAAMOW010000010">
    <property type="protein sequence ID" value="NGY06634.1"/>
    <property type="molecule type" value="Genomic_DNA"/>
</dbReference>
<keyword evidence="1" id="KW-0472">Membrane</keyword>
<dbReference type="AlphaFoldDB" id="A0A6M2BW59"/>
<keyword evidence="1" id="KW-0812">Transmembrane</keyword>
<dbReference type="Pfam" id="PF09851">
    <property type="entry name" value="SHOCT"/>
    <property type="match status" value="1"/>
</dbReference>
<keyword evidence="4" id="KW-1185">Reference proteome</keyword>
<feature type="domain" description="SHOCT" evidence="2">
    <location>
        <begin position="49"/>
        <end position="75"/>
    </location>
</feature>
<evidence type="ECO:0000313" key="3">
    <source>
        <dbReference type="EMBL" id="NGY06634.1"/>
    </source>
</evidence>
<dbReference type="RefSeq" id="WP_166260618.1">
    <property type="nucleotide sequence ID" value="NZ_JAAMOW010000010.1"/>
</dbReference>
<organism evidence="3 4">
    <name type="scientific">Solimonas terrae</name>
    <dbReference type="NCBI Taxonomy" id="1396819"/>
    <lineage>
        <taxon>Bacteria</taxon>
        <taxon>Pseudomonadati</taxon>
        <taxon>Pseudomonadota</taxon>
        <taxon>Gammaproteobacteria</taxon>
        <taxon>Nevskiales</taxon>
        <taxon>Nevskiaceae</taxon>
        <taxon>Solimonas</taxon>
    </lineage>
</organism>
<name>A0A6M2BW59_9GAMM</name>
<evidence type="ECO:0000256" key="1">
    <source>
        <dbReference type="SAM" id="Phobius"/>
    </source>
</evidence>
<dbReference type="InterPro" id="IPR018649">
    <property type="entry name" value="SHOCT"/>
</dbReference>
<accession>A0A6M2BW59</accession>
<dbReference type="Proteomes" id="UP000472676">
    <property type="component" value="Unassembled WGS sequence"/>
</dbReference>
<evidence type="ECO:0000313" key="4">
    <source>
        <dbReference type="Proteomes" id="UP000472676"/>
    </source>
</evidence>
<comment type="caution">
    <text evidence="3">The sequence shown here is derived from an EMBL/GenBank/DDBJ whole genome shotgun (WGS) entry which is preliminary data.</text>
</comment>
<proteinExistence type="predicted"/>
<keyword evidence="1" id="KW-1133">Transmembrane helix</keyword>
<protein>
    <submittedName>
        <fullName evidence="3">SHOCT domain-containing protein</fullName>
    </submittedName>
</protein>
<sequence length="78" mass="9676">MTHPYWNDWYFGWGWFLWFGVWFLLISSFGHWGYTYRSNRRHLAQPRKDALDILKERYARGEINREEFGRMKSEIAAR</sequence>
<evidence type="ECO:0000259" key="2">
    <source>
        <dbReference type="Pfam" id="PF09851"/>
    </source>
</evidence>